<keyword evidence="3" id="KW-1185">Reference proteome</keyword>
<evidence type="ECO:0000313" key="2">
    <source>
        <dbReference type="EMBL" id="GMM37200.1"/>
    </source>
</evidence>
<dbReference type="Proteomes" id="UP001360560">
    <property type="component" value="Unassembled WGS sequence"/>
</dbReference>
<proteinExistence type="predicted"/>
<evidence type="ECO:0000256" key="1">
    <source>
        <dbReference type="SAM" id="MobiDB-lite"/>
    </source>
</evidence>
<protein>
    <submittedName>
        <fullName evidence="2">Uncharacterized protein</fullName>
    </submittedName>
</protein>
<dbReference type="AlphaFoldDB" id="A0AAV5QRM8"/>
<comment type="caution">
    <text evidence="2">The sequence shown here is derived from an EMBL/GenBank/DDBJ whole genome shotgun (WGS) entry which is preliminary data.</text>
</comment>
<dbReference type="GeneID" id="90075175"/>
<organism evidence="2 3">
    <name type="scientific">Saccharomycopsis crataegensis</name>
    <dbReference type="NCBI Taxonomy" id="43959"/>
    <lineage>
        <taxon>Eukaryota</taxon>
        <taxon>Fungi</taxon>
        <taxon>Dikarya</taxon>
        <taxon>Ascomycota</taxon>
        <taxon>Saccharomycotina</taxon>
        <taxon>Saccharomycetes</taxon>
        <taxon>Saccharomycopsidaceae</taxon>
        <taxon>Saccharomycopsis</taxon>
    </lineage>
</organism>
<dbReference type="EMBL" id="BTFZ01000011">
    <property type="protein sequence ID" value="GMM37200.1"/>
    <property type="molecule type" value="Genomic_DNA"/>
</dbReference>
<name>A0AAV5QRM8_9ASCO</name>
<evidence type="ECO:0000313" key="3">
    <source>
        <dbReference type="Proteomes" id="UP001360560"/>
    </source>
</evidence>
<feature type="region of interest" description="Disordered" evidence="1">
    <location>
        <begin position="231"/>
        <end position="257"/>
    </location>
</feature>
<dbReference type="RefSeq" id="XP_064854196.1">
    <property type="nucleotide sequence ID" value="XM_064998124.1"/>
</dbReference>
<sequence length="279" mass="32174">MAAQLAAKLDSLLNEHNINILQKDSLLKQHLSTCSSHSRCICKDSNYLWKLKKYFDGSNNTEWLDYIITEGKDERYYPTFMASLENLDTNPTLHSHEDNGDFSQYVFGGPNLSNACKETNMGRIIIQQKHDSQHLLLGIDESFDEKKFINEVLKDFDAFSGKKKRKVERLKTIVLSDESVDQKKLDKEEKHKNTNVVMDNINMFLEPSNDKSKKSILSNSKSEINFSQVLNGHSDCQSGKENKTKKGSRNFSSHNSFSDLAFPKLKFKRKKSQMKDYRQ</sequence>
<accession>A0AAV5QRM8</accession>
<gene>
    <name evidence="2" type="ORF">DASC09_045250</name>
</gene>
<reference evidence="2 3" key="1">
    <citation type="journal article" date="2023" name="Elife">
        <title>Identification of key yeast species and microbe-microbe interactions impacting larval growth of Drosophila in the wild.</title>
        <authorList>
            <person name="Mure A."/>
            <person name="Sugiura Y."/>
            <person name="Maeda R."/>
            <person name="Honda K."/>
            <person name="Sakurai N."/>
            <person name="Takahashi Y."/>
            <person name="Watada M."/>
            <person name="Katoh T."/>
            <person name="Gotoh A."/>
            <person name="Gotoh Y."/>
            <person name="Taniguchi I."/>
            <person name="Nakamura K."/>
            <person name="Hayashi T."/>
            <person name="Katayama T."/>
            <person name="Uemura T."/>
            <person name="Hattori Y."/>
        </authorList>
    </citation>
    <scope>NUCLEOTIDE SEQUENCE [LARGE SCALE GENOMIC DNA]</scope>
    <source>
        <strain evidence="2 3">SC-9</strain>
    </source>
</reference>